<evidence type="ECO:0000256" key="2">
    <source>
        <dbReference type="ARBA" id="ARBA00010617"/>
    </source>
</evidence>
<dbReference type="GO" id="GO:0004497">
    <property type="term" value="F:monooxygenase activity"/>
    <property type="evidence" value="ECO:0007669"/>
    <property type="project" value="UniProtKB-KW"/>
</dbReference>
<dbReference type="Proteomes" id="UP000182658">
    <property type="component" value="Unassembled WGS sequence"/>
</dbReference>
<keyword evidence="5 7" id="KW-0503">Monooxygenase</keyword>
<dbReference type="InterPro" id="IPR017972">
    <property type="entry name" value="Cyt_P450_CS"/>
</dbReference>
<evidence type="ECO:0000313" key="10">
    <source>
        <dbReference type="Proteomes" id="UP000182658"/>
    </source>
</evidence>
<dbReference type="PANTHER" id="PTHR47582:SF1">
    <property type="entry name" value="P450, PUTATIVE (EUROFUNG)-RELATED"/>
    <property type="match status" value="1"/>
</dbReference>
<name>A0A1J7JG31_9PEZI</name>
<comment type="cofactor">
    <cofactor evidence="1 6">
        <name>heme</name>
        <dbReference type="ChEBI" id="CHEBI:30413"/>
    </cofactor>
</comment>
<keyword evidence="8" id="KW-0472">Membrane</keyword>
<dbReference type="OrthoDB" id="1470350at2759"/>
<dbReference type="GO" id="GO:0020037">
    <property type="term" value="F:heme binding"/>
    <property type="evidence" value="ECO:0007669"/>
    <property type="project" value="InterPro"/>
</dbReference>
<dbReference type="GO" id="GO:0016705">
    <property type="term" value="F:oxidoreductase activity, acting on paired donors, with incorporation or reduction of molecular oxygen"/>
    <property type="evidence" value="ECO:0007669"/>
    <property type="project" value="InterPro"/>
</dbReference>
<dbReference type="InterPro" id="IPR001128">
    <property type="entry name" value="Cyt_P450"/>
</dbReference>
<feature type="transmembrane region" description="Helical" evidence="8">
    <location>
        <begin position="20"/>
        <end position="42"/>
    </location>
</feature>
<dbReference type="InterPro" id="IPR053007">
    <property type="entry name" value="CYP450_monoxygenase_sec-met"/>
</dbReference>
<dbReference type="GO" id="GO:0005506">
    <property type="term" value="F:iron ion binding"/>
    <property type="evidence" value="ECO:0007669"/>
    <property type="project" value="InterPro"/>
</dbReference>
<dbReference type="InParanoid" id="A0A1J7JG31"/>
<evidence type="ECO:0000256" key="6">
    <source>
        <dbReference type="PIRSR" id="PIRSR602403-1"/>
    </source>
</evidence>
<keyword evidence="10" id="KW-1185">Reference proteome</keyword>
<dbReference type="Gene3D" id="1.10.630.10">
    <property type="entry name" value="Cytochrome P450"/>
    <property type="match status" value="1"/>
</dbReference>
<dbReference type="PRINTS" id="PR00465">
    <property type="entry name" value="EP450IV"/>
</dbReference>
<accession>A0A1J7JG31</accession>
<keyword evidence="4 6" id="KW-0408">Iron</keyword>
<dbReference type="EMBL" id="KV875095">
    <property type="protein sequence ID" value="OIW32305.1"/>
    <property type="molecule type" value="Genomic_DNA"/>
</dbReference>
<proteinExistence type="inferred from homology"/>
<gene>
    <name evidence="9" type="ORF">CONLIGDRAFT_266041</name>
</gene>
<organism evidence="9 10">
    <name type="scientific">Coniochaeta ligniaria NRRL 30616</name>
    <dbReference type="NCBI Taxonomy" id="1408157"/>
    <lineage>
        <taxon>Eukaryota</taxon>
        <taxon>Fungi</taxon>
        <taxon>Dikarya</taxon>
        <taxon>Ascomycota</taxon>
        <taxon>Pezizomycotina</taxon>
        <taxon>Sordariomycetes</taxon>
        <taxon>Sordariomycetidae</taxon>
        <taxon>Coniochaetales</taxon>
        <taxon>Coniochaetaceae</taxon>
        <taxon>Coniochaeta</taxon>
    </lineage>
</organism>
<dbReference type="CDD" id="cd11040">
    <property type="entry name" value="CYP7_CYP8-like"/>
    <property type="match status" value="1"/>
</dbReference>
<comment type="similarity">
    <text evidence="2 7">Belongs to the cytochrome P450 family.</text>
</comment>
<keyword evidence="8" id="KW-1133">Transmembrane helix</keyword>
<evidence type="ECO:0000256" key="7">
    <source>
        <dbReference type="RuleBase" id="RU000461"/>
    </source>
</evidence>
<sequence>MVDHISTTAFRTADSIISILISRNAFILGGILAVSIYLLDFILSPRLDPKEPPLVKPSVPLIGHIIGVLWYQNDYHRIVQQKHPLPIASLQMLWGRMYTVWEPSLAQTVLRSRVPSPEPFFIDFASAVFGTAKETIQKIKDGNEHGLIPDFVDAIHGSMNTASVHRMNVTALNFVAETFNAVAEGPSGGLQHPNMYRWFRDIITIPTSRALLGKENPFDKDRSLCQTAWDWEENMSALILRPFPSVMARKPYQARAKIQAAMVDWYTAEHDINDPTVAQLVRDRARVLRSYGFTSAEIGEIESILPIIGVTNSAPTMFWMVCNIFSRPQLVDRLRDQIYAFIRREGSSGLEGSQDIAIMDVTALEAQCPLLASCFRETLRLGNFNVSTRRLMSDITVTDGTGNSYLLKKGVDIQIPAGIMHRMEDVWNNTASEFDPERFLEKSAQRGGQTVASEKAKRNAFIPFGGGRHLCPGRSFASTEISAIICTLLAGFEIEPVGLGFGDAKPGPPQLVTSLVKPLDDAQGLGIRLSRRKGWEKVQWRYEC</sequence>
<evidence type="ECO:0000256" key="8">
    <source>
        <dbReference type="SAM" id="Phobius"/>
    </source>
</evidence>
<protein>
    <submittedName>
        <fullName evidence="9">Cytochrome P450</fullName>
    </submittedName>
</protein>
<dbReference type="InterPro" id="IPR002403">
    <property type="entry name" value="Cyt_P450_E_grp-IV"/>
</dbReference>
<evidence type="ECO:0000313" key="9">
    <source>
        <dbReference type="EMBL" id="OIW32305.1"/>
    </source>
</evidence>
<dbReference type="PROSITE" id="PS00086">
    <property type="entry name" value="CYTOCHROME_P450"/>
    <property type="match status" value="1"/>
</dbReference>
<dbReference type="PANTHER" id="PTHR47582">
    <property type="entry name" value="P450, PUTATIVE (EUROFUNG)-RELATED"/>
    <property type="match status" value="1"/>
</dbReference>
<evidence type="ECO:0000256" key="3">
    <source>
        <dbReference type="ARBA" id="ARBA00022723"/>
    </source>
</evidence>
<evidence type="ECO:0000256" key="5">
    <source>
        <dbReference type="ARBA" id="ARBA00023033"/>
    </source>
</evidence>
<feature type="binding site" description="axial binding residue" evidence="6">
    <location>
        <position position="471"/>
    </location>
    <ligand>
        <name>heme</name>
        <dbReference type="ChEBI" id="CHEBI:30413"/>
    </ligand>
    <ligandPart>
        <name>Fe</name>
        <dbReference type="ChEBI" id="CHEBI:18248"/>
    </ligandPart>
</feature>
<dbReference type="SUPFAM" id="SSF48264">
    <property type="entry name" value="Cytochrome P450"/>
    <property type="match status" value="1"/>
</dbReference>
<keyword evidence="7" id="KW-0560">Oxidoreductase</keyword>
<dbReference type="STRING" id="1408157.A0A1J7JG31"/>
<dbReference type="AlphaFoldDB" id="A0A1J7JG31"/>
<reference evidence="9 10" key="1">
    <citation type="submission" date="2016-10" db="EMBL/GenBank/DDBJ databases">
        <title>Draft genome sequence of Coniochaeta ligniaria NRRL30616, a lignocellulolytic fungus for bioabatement of inhibitors in plant biomass hydrolysates.</title>
        <authorList>
            <consortium name="DOE Joint Genome Institute"/>
            <person name="Jimenez D.J."/>
            <person name="Hector R.E."/>
            <person name="Riley R."/>
            <person name="Sun H."/>
            <person name="Grigoriev I.V."/>
            <person name="Van Elsas J.D."/>
            <person name="Nichols N.N."/>
        </authorList>
    </citation>
    <scope>NUCLEOTIDE SEQUENCE [LARGE SCALE GENOMIC DNA]</scope>
    <source>
        <strain evidence="9 10">NRRL 30616</strain>
    </source>
</reference>
<evidence type="ECO:0000256" key="4">
    <source>
        <dbReference type="ARBA" id="ARBA00023004"/>
    </source>
</evidence>
<keyword evidence="8" id="KW-0812">Transmembrane</keyword>
<dbReference type="InterPro" id="IPR036396">
    <property type="entry name" value="Cyt_P450_sf"/>
</dbReference>
<evidence type="ECO:0000256" key="1">
    <source>
        <dbReference type="ARBA" id="ARBA00001971"/>
    </source>
</evidence>
<keyword evidence="6 7" id="KW-0349">Heme</keyword>
<keyword evidence="3 6" id="KW-0479">Metal-binding</keyword>
<dbReference type="Pfam" id="PF00067">
    <property type="entry name" value="p450"/>
    <property type="match status" value="1"/>
</dbReference>